<evidence type="ECO:0000256" key="4">
    <source>
        <dbReference type="SAM" id="Phobius"/>
    </source>
</evidence>
<feature type="transmembrane region" description="Helical" evidence="4">
    <location>
        <begin position="48"/>
        <end position="74"/>
    </location>
</feature>
<evidence type="ECO:0000259" key="5">
    <source>
        <dbReference type="PROSITE" id="PS50850"/>
    </source>
</evidence>
<gene>
    <name evidence="6" type="ORF">TS85_23090</name>
</gene>
<keyword evidence="1 4" id="KW-0812">Transmembrane</keyword>
<feature type="transmembrane region" description="Helical" evidence="4">
    <location>
        <begin position="142"/>
        <end position="169"/>
    </location>
</feature>
<dbReference type="CDD" id="cd17355">
    <property type="entry name" value="MFS_YcxA_like"/>
    <property type="match status" value="1"/>
</dbReference>
<feature type="transmembrane region" description="Helical" evidence="4">
    <location>
        <begin position="264"/>
        <end position="287"/>
    </location>
</feature>
<dbReference type="InterPro" id="IPR011701">
    <property type="entry name" value="MFS"/>
</dbReference>
<keyword evidence="7" id="KW-1185">Reference proteome</keyword>
<protein>
    <submittedName>
        <fullName evidence="6">MFS transporter</fullName>
    </submittedName>
</protein>
<dbReference type="PROSITE" id="PS50850">
    <property type="entry name" value="MFS"/>
    <property type="match status" value="1"/>
</dbReference>
<accession>A0A7U5BF03</accession>
<dbReference type="EMBL" id="CP010836">
    <property type="protein sequence ID" value="AJP74063.1"/>
    <property type="molecule type" value="Genomic_DNA"/>
</dbReference>
<feature type="transmembrane region" description="Helical" evidence="4">
    <location>
        <begin position="16"/>
        <end position="36"/>
    </location>
</feature>
<feature type="domain" description="Major facilitator superfamily (MFS) profile" evidence="5">
    <location>
        <begin position="17"/>
        <end position="413"/>
    </location>
</feature>
<evidence type="ECO:0000313" key="6">
    <source>
        <dbReference type="EMBL" id="AJP74063.1"/>
    </source>
</evidence>
<feature type="transmembrane region" description="Helical" evidence="4">
    <location>
        <begin position="294"/>
        <end position="315"/>
    </location>
</feature>
<dbReference type="Proteomes" id="UP000032300">
    <property type="component" value="Chromosome"/>
</dbReference>
<feature type="transmembrane region" description="Helical" evidence="4">
    <location>
        <begin position="234"/>
        <end position="252"/>
    </location>
</feature>
<evidence type="ECO:0000256" key="3">
    <source>
        <dbReference type="ARBA" id="ARBA00023136"/>
    </source>
</evidence>
<reference evidence="6 7" key="2">
    <citation type="submission" date="2015-02" db="EMBL/GenBank/DDBJ databases">
        <title>The complete genome of Sphingomonas hengshuiensis sp. WHSC-8 isolated from soil of Hengshui Lake.</title>
        <authorList>
            <person name="Wei S."/>
            <person name="Guo J."/>
            <person name="Su C."/>
            <person name="Wu R."/>
            <person name="Zhang Z."/>
            <person name="Liang K."/>
            <person name="Li H."/>
            <person name="Wang T."/>
            <person name="Liu H."/>
            <person name="Zhang C."/>
            <person name="Li Z."/>
            <person name="Wang Q."/>
            <person name="Meng J."/>
        </authorList>
    </citation>
    <scope>NUCLEOTIDE SEQUENCE [LARGE SCALE GENOMIC DNA]</scope>
    <source>
        <strain evidence="6 7">WHSC-8</strain>
    </source>
</reference>
<dbReference type="PANTHER" id="PTHR11360:SF284">
    <property type="entry name" value="EG:103B4.3 PROTEIN-RELATED"/>
    <property type="match status" value="1"/>
</dbReference>
<dbReference type="Pfam" id="PF07690">
    <property type="entry name" value="MFS_1"/>
    <property type="match status" value="1"/>
</dbReference>
<dbReference type="RefSeq" id="WP_044335407.1">
    <property type="nucleotide sequence ID" value="NZ_CP010836.1"/>
</dbReference>
<dbReference type="KEGG" id="sphi:TS85_23090"/>
<dbReference type="GO" id="GO:0022857">
    <property type="term" value="F:transmembrane transporter activity"/>
    <property type="evidence" value="ECO:0007669"/>
    <property type="project" value="InterPro"/>
</dbReference>
<feature type="transmembrane region" description="Helical" evidence="4">
    <location>
        <begin position="321"/>
        <end position="346"/>
    </location>
</feature>
<organism evidence="6 7">
    <name type="scientific">Sphingomonas hengshuiensis</name>
    <dbReference type="NCBI Taxonomy" id="1609977"/>
    <lineage>
        <taxon>Bacteria</taxon>
        <taxon>Pseudomonadati</taxon>
        <taxon>Pseudomonadota</taxon>
        <taxon>Alphaproteobacteria</taxon>
        <taxon>Sphingomonadales</taxon>
        <taxon>Sphingomonadaceae</taxon>
        <taxon>Sphingomonas</taxon>
    </lineage>
</organism>
<evidence type="ECO:0000256" key="2">
    <source>
        <dbReference type="ARBA" id="ARBA00022989"/>
    </source>
</evidence>
<keyword evidence="3 4" id="KW-0472">Membrane</keyword>
<dbReference type="InterPro" id="IPR050327">
    <property type="entry name" value="Proton-linked_MCT"/>
</dbReference>
<dbReference type="InterPro" id="IPR036259">
    <property type="entry name" value="MFS_trans_sf"/>
</dbReference>
<dbReference type="AlphaFoldDB" id="A0A7U5BF03"/>
<dbReference type="Gene3D" id="1.20.1250.20">
    <property type="entry name" value="MFS general substrate transporter like domains"/>
    <property type="match status" value="2"/>
</dbReference>
<feature type="transmembrane region" description="Helical" evidence="4">
    <location>
        <begin position="109"/>
        <end position="130"/>
    </location>
</feature>
<feature type="transmembrane region" description="Helical" evidence="4">
    <location>
        <begin position="358"/>
        <end position="381"/>
    </location>
</feature>
<keyword evidence="2 4" id="KW-1133">Transmembrane helix</keyword>
<proteinExistence type="predicted"/>
<dbReference type="PANTHER" id="PTHR11360">
    <property type="entry name" value="MONOCARBOXYLATE TRANSPORTER"/>
    <property type="match status" value="1"/>
</dbReference>
<feature type="transmembrane region" description="Helical" evidence="4">
    <location>
        <begin position="387"/>
        <end position="408"/>
    </location>
</feature>
<dbReference type="OrthoDB" id="9796632at2"/>
<reference evidence="6 7" key="1">
    <citation type="journal article" date="2015" name="Int. J. Syst. Evol. Microbiol.">
        <title>Sphingomonas hengshuiensis sp. nov., isolated from lake wetland.</title>
        <authorList>
            <person name="Wei S."/>
            <person name="Wang T."/>
            <person name="Liu H."/>
            <person name="Zhang C."/>
            <person name="Guo J."/>
            <person name="Wang Q."/>
            <person name="Liang K."/>
            <person name="Zhang Z."/>
        </authorList>
    </citation>
    <scope>NUCLEOTIDE SEQUENCE [LARGE SCALE GENOMIC DNA]</scope>
    <source>
        <strain evidence="6 7">WHSC-8</strain>
    </source>
</reference>
<dbReference type="InterPro" id="IPR020846">
    <property type="entry name" value="MFS_dom"/>
</dbReference>
<evidence type="ECO:0000313" key="7">
    <source>
        <dbReference type="Proteomes" id="UP000032300"/>
    </source>
</evidence>
<evidence type="ECO:0000256" key="1">
    <source>
        <dbReference type="ARBA" id="ARBA00022692"/>
    </source>
</evidence>
<feature type="transmembrane region" description="Helical" evidence="4">
    <location>
        <begin position="86"/>
        <end position="103"/>
    </location>
</feature>
<dbReference type="SUPFAM" id="SSF103473">
    <property type="entry name" value="MFS general substrate transporter"/>
    <property type="match status" value="1"/>
</dbReference>
<sequence>MTALTPIPSQDSPRGWIVVFAAMIGVAVGLGPIPFYTIGMFAPELSKAFGWSFASLMGSLAVQSAVVMVMSPLAGWTVDRFGARRVAMISLTLFGLAFMSLALSTGSLWLYYGQWVLIAIVGAGTLSATWTRVVNGWFDRNLGIALGVASTGTGITGFLIKPFSAWLILEFGWRIALGVIGLIPIVIGLPVIALLFRERTGDNSAKGSVAEQREIDGRTEFGLTLVEALRSPRFWVMGVAFLFVAFALTAPTPNLENILRTFHFDLQTIGAITASFGLAVIAGRLLGGWLLDRMWAPAIAMIVLLIPATGSWLLAQQELTMATAFLSVLAIGIGAGFEFDLLAFLISRYFGQRNYGTIYGCFYTIIALGGGLGPVVYGYVFDLYGTYRLALMAGSACLLLGPALFLLLGPYPKWNGED</sequence>
<feature type="transmembrane region" description="Helical" evidence="4">
    <location>
        <begin position="175"/>
        <end position="196"/>
    </location>
</feature>
<name>A0A7U5BF03_9SPHN</name>